<dbReference type="AlphaFoldDB" id="A0AAX6FV74"/>
<dbReference type="EMBL" id="JANAVB010025789">
    <property type="protein sequence ID" value="KAJ6820294.1"/>
    <property type="molecule type" value="Genomic_DNA"/>
</dbReference>
<proteinExistence type="predicted"/>
<protein>
    <submittedName>
        <fullName evidence="1">Uncharacterized protein</fullName>
    </submittedName>
</protein>
<keyword evidence="2" id="KW-1185">Reference proteome</keyword>
<evidence type="ECO:0000313" key="2">
    <source>
        <dbReference type="Proteomes" id="UP001140949"/>
    </source>
</evidence>
<reference evidence="1" key="1">
    <citation type="journal article" date="2023" name="GigaByte">
        <title>Genome assembly of the bearded iris, Iris pallida Lam.</title>
        <authorList>
            <person name="Bruccoleri R.E."/>
            <person name="Oakeley E.J."/>
            <person name="Faust A.M.E."/>
            <person name="Altorfer M."/>
            <person name="Dessus-Babus S."/>
            <person name="Burckhardt D."/>
            <person name="Oertli M."/>
            <person name="Naumann U."/>
            <person name="Petersen F."/>
            <person name="Wong J."/>
        </authorList>
    </citation>
    <scope>NUCLEOTIDE SEQUENCE</scope>
    <source>
        <strain evidence="1">GSM-AAB239-AS_SAM_17_03QT</strain>
    </source>
</reference>
<reference evidence="1" key="2">
    <citation type="submission" date="2023-04" db="EMBL/GenBank/DDBJ databases">
        <authorList>
            <person name="Bruccoleri R.E."/>
            <person name="Oakeley E.J."/>
            <person name="Faust A.-M."/>
            <person name="Dessus-Babus S."/>
            <person name="Altorfer M."/>
            <person name="Burckhardt D."/>
            <person name="Oertli M."/>
            <person name="Naumann U."/>
            <person name="Petersen F."/>
            <person name="Wong J."/>
        </authorList>
    </citation>
    <scope>NUCLEOTIDE SEQUENCE</scope>
    <source>
        <strain evidence="1">GSM-AAB239-AS_SAM_17_03QT</strain>
        <tissue evidence="1">Leaf</tissue>
    </source>
</reference>
<accession>A0AAX6FV74</accession>
<organism evidence="1 2">
    <name type="scientific">Iris pallida</name>
    <name type="common">Sweet iris</name>
    <dbReference type="NCBI Taxonomy" id="29817"/>
    <lineage>
        <taxon>Eukaryota</taxon>
        <taxon>Viridiplantae</taxon>
        <taxon>Streptophyta</taxon>
        <taxon>Embryophyta</taxon>
        <taxon>Tracheophyta</taxon>
        <taxon>Spermatophyta</taxon>
        <taxon>Magnoliopsida</taxon>
        <taxon>Liliopsida</taxon>
        <taxon>Asparagales</taxon>
        <taxon>Iridaceae</taxon>
        <taxon>Iridoideae</taxon>
        <taxon>Irideae</taxon>
        <taxon>Iris</taxon>
    </lineage>
</organism>
<comment type="caution">
    <text evidence="1">The sequence shown here is derived from an EMBL/GenBank/DDBJ whole genome shotgun (WGS) entry which is preliminary data.</text>
</comment>
<sequence length="107" mass="12489">MNGLTRSHCPVYYPAKPQPRERAWQNQRGERRPCELDSSRLCEMTERCRISGSRRGGSEIPLFNVFYLFRDAEAGLRPPFGSKARPRRADRAEDIVRWGVWLGRHIC</sequence>
<name>A0AAX6FV74_IRIPA</name>
<evidence type="ECO:0000313" key="1">
    <source>
        <dbReference type="EMBL" id="KAJ6820294.1"/>
    </source>
</evidence>
<gene>
    <name evidence="1" type="ORF">M6B38_397830</name>
</gene>
<dbReference type="Proteomes" id="UP001140949">
    <property type="component" value="Unassembled WGS sequence"/>
</dbReference>